<name>A0A917J1F1_9BACT</name>
<organism evidence="1 2">
    <name type="scientific">Filimonas zeae</name>
    <dbReference type="NCBI Taxonomy" id="1737353"/>
    <lineage>
        <taxon>Bacteria</taxon>
        <taxon>Pseudomonadati</taxon>
        <taxon>Bacteroidota</taxon>
        <taxon>Chitinophagia</taxon>
        <taxon>Chitinophagales</taxon>
        <taxon>Chitinophagaceae</taxon>
        <taxon>Filimonas</taxon>
    </lineage>
</organism>
<dbReference type="Proteomes" id="UP000627292">
    <property type="component" value="Unassembled WGS sequence"/>
</dbReference>
<protein>
    <submittedName>
        <fullName evidence="1">Uncharacterized protein</fullName>
    </submittedName>
</protein>
<evidence type="ECO:0000313" key="2">
    <source>
        <dbReference type="Proteomes" id="UP000627292"/>
    </source>
</evidence>
<dbReference type="EMBL" id="BMIB01000003">
    <property type="protein sequence ID" value="GGH69477.1"/>
    <property type="molecule type" value="Genomic_DNA"/>
</dbReference>
<accession>A0A917J1F1</accession>
<gene>
    <name evidence="1" type="ORF">GCM10011379_26820</name>
</gene>
<sequence>MNKTPILLLLLSYGITGAAQEINAEKRKVVNAFIQCIKTGNKKALANKVAYPLKRELPLPAIKNRTEFIQRYNEVFDDSLIQQISRSKPDQDWSEVGWRGIMFQQGDVWLDEDGRLISVNYQSFTESKRKAVLLTAEKSKLHESIRVFEEPVSVLKTSKYLIRIDDLGNGNYRYASWPVTKAMSSKPDIVITNGKFTADGTGGNHSITFTNNGYTYECYFTIIGAKNDPPATVTISKGNKVLLTQAAGIITP</sequence>
<reference evidence="1" key="2">
    <citation type="submission" date="2020-09" db="EMBL/GenBank/DDBJ databases">
        <authorList>
            <person name="Sun Q."/>
            <person name="Zhou Y."/>
        </authorList>
    </citation>
    <scope>NUCLEOTIDE SEQUENCE</scope>
    <source>
        <strain evidence="1">CGMCC 1.15290</strain>
    </source>
</reference>
<keyword evidence="2" id="KW-1185">Reference proteome</keyword>
<proteinExistence type="predicted"/>
<reference evidence="1" key="1">
    <citation type="journal article" date="2014" name="Int. J. Syst. Evol. Microbiol.">
        <title>Complete genome sequence of Corynebacterium casei LMG S-19264T (=DSM 44701T), isolated from a smear-ripened cheese.</title>
        <authorList>
            <consortium name="US DOE Joint Genome Institute (JGI-PGF)"/>
            <person name="Walter F."/>
            <person name="Albersmeier A."/>
            <person name="Kalinowski J."/>
            <person name="Ruckert C."/>
        </authorList>
    </citation>
    <scope>NUCLEOTIDE SEQUENCE</scope>
    <source>
        <strain evidence="1">CGMCC 1.15290</strain>
    </source>
</reference>
<dbReference type="AlphaFoldDB" id="A0A917J1F1"/>
<evidence type="ECO:0000313" key="1">
    <source>
        <dbReference type="EMBL" id="GGH69477.1"/>
    </source>
</evidence>
<dbReference type="RefSeq" id="WP_188953028.1">
    <property type="nucleotide sequence ID" value="NZ_BMIB01000003.1"/>
</dbReference>
<comment type="caution">
    <text evidence="1">The sequence shown here is derived from an EMBL/GenBank/DDBJ whole genome shotgun (WGS) entry which is preliminary data.</text>
</comment>